<protein>
    <submittedName>
        <fullName evidence="3">Long-chain fatty acid--CoA ligase</fullName>
    </submittedName>
</protein>
<dbReference type="InterPro" id="IPR050237">
    <property type="entry name" value="ATP-dep_AMP-bd_enzyme"/>
</dbReference>
<evidence type="ECO:0000313" key="3">
    <source>
        <dbReference type="EMBL" id="AVO45332.1"/>
    </source>
</evidence>
<dbReference type="InterPro" id="IPR042099">
    <property type="entry name" value="ANL_N_sf"/>
</dbReference>
<dbReference type="Gene3D" id="3.30.300.30">
    <property type="match status" value="1"/>
</dbReference>
<dbReference type="Proteomes" id="UP000237889">
    <property type="component" value="Chromosome"/>
</dbReference>
<dbReference type="NCBIfam" id="NF006181">
    <property type="entry name" value="PRK08314.1"/>
    <property type="match status" value="1"/>
</dbReference>
<dbReference type="AlphaFoldDB" id="A0A2S0NB05"/>
<sequence length="549" mass="59554">MSTWPAGVDRTVGPLPESLGAALRATAARRGEAVAIAFYGAEISFAELLRRVERLAAHLQHACGLAHGDRVLLDMQNSPHAIIAYQAIARAGGVVVPVNPMCMPSEIAYLAEDSGATVALIGAELVGRFAAMIPVPLTHVIVAAYGDEIPADTPFRLPPVIAESVLPESLPPGFTAWSAALAEARPPRPDVSRPDDLCVMPYTSGTTGKPKACMHTHHSVLFTAFVQARWYFYDDDTVLTGFMPMFHVAGMQLSLNGCAACGATVVVMARWDRDLVAALFKRYGVTLWSAAPTMVVDALAAEGFDEAAFARLRIITGGGAAMPTAVAAELKRRWNLAYVEGYGLTETMSPSHLNPVDRPKPQCLGVPVQETDARIIDPATLAELPQGEAGEIVVAGPQVMRGYWNRPEATAEAFVTLEGKRFLRTGDLARIDDEGYFHMVDRLKRMISVSGFKVWPSECEATLYRHPAIQECCIVSTPDAYRGETVKAFVVRRPGMELSAEALIAWARDAMAAYKVPRQVEFVEALPRTASNKLDWRSLQDAEWAKARP</sequence>
<proteinExistence type="predicted"/>
<evidence type="ECO:0000259" key="2">
    <source>
        <dbReference type="Pfam" id="PF13193"/>
    </source>
</evidence>
<dbReference type="PANTHER" id="PTHR43767:SF1">
    <property type="entry name" value="NONRIBOSOMAL PEPTIDE SYNTHASE PES1 (EUROFUNG)-RELATED"/>
    <property type="match status" value="1"/>
</dbReference>
<dbReference type="Pfam" id="PF13193">
    <property type="entry name" value="AMP-binding_C"/>
    <property type="match status" value="1"/>
</dbReference>
<reference evidence="3 4" key="1">
    <citation type="submission" date="2018-03" db="EMBL/GenBank/DDBJ databases">
        <title>Genome sequencing of Phreatobacter sp.</title>
        <authorList>
            <person name="Kim S.-J."/>
            <person name="Heo J."/>
            <person name="Kwon S.-W."/>
        </authorList>
    </citation>
    <scope>NUCLEOTIDE SEQUENCE [LARGE SCALE GENOMIC DNA]</scope>
    <source>
        <strain evidence="3 4">S-12</strain>
    </source>
</reference>
<dbReference type="Gene3D" id="3.40.50.12780">
    <property type="entry name" value="N-terminal domain of ligase-like"/>
    <property type="match status" value="1"/>
</dbReference>
<dbReference type="InterPro" id="IPR020845">
    <property type="entry name" value="AMP-binding_CS"/>
</dbReference>
<keyword evidence="3" id="KW-0436">Ligase</keyword>
<evidence type="ECO:0000259" key="1">
    <source>
        <dbReference type="Pfam" id="PF00501"/>
    </source>
</evidence>
<dbReference type="KEGG" id="phr:C6569_09825"/>
<dbReference type="RefSeq" id="WP_106748673.1">
    <property type="nucleotide sequence ID" value="NZ_CP027668.1"/>
</dbReference>
<accession>A0A2S0NB05</accession>
<dbReference type="EMBL" id="CP027668">
    <property type="protein sequence ID" value="AVO45332.1"/>
    <property type="molecule type" value="Genomic_DNA"/>
</dbReference>
<dbReference type="SUPFAM" id="SSF56801">
    <property type="entry name" value="Acetyl-CoA synthetase-like"/>
    <property type="match status" value="1"/>
</dbReference>
<organism evidence="3 4">
    <name type="scientific">Phreatobacter cathodiphilus</name>
    <dbReference type="NCBI Taxonomy" id="1868589"/>
    <lineage>
        <taxon>Bacteria</taxon>
        <taxon>Pseudomonadati</taxon>
        <taxon>Pseudomonadota</taxon>
        <taxon>Alphaproteobacteria</taxon>
        <taxon>Hyphomicrobiales</taxon>
        <taxon>Phreatobacteraceae</taxon>
        <taxon>Phreatobacter</taxon>
    </lineage>
</organism>
<feature type="domain" description="AMP-dependent synthetase/ligase" evidence="1">
    <location>
        <begin position="24"/>
        <end position="404"/>
    </location>
</feature>
<dbReference type="InterPro" id="IPR045851">
    <property type="entry name" value="AMP-bd_C_sf"/>
</dbReference>
<dbReference type="InterPro" id="IPR025110">
    <property type="entry name" value="AMP-bd_C"/>
</dbReference>
<feature type="domain" description="AMP-binding enzyme C-terminal" evidence="2">
    <location>
        <begin position="458"/>
        <end position="533"/>
    </location>
</feature>
<dbReference type="Pfam" id="PF00501">
    <property type="entry name" value="AMP-binding"/>
    <property type="match status" value="1"/>
</dbReference>
<dbReference type="InterPro" id="IPR000873">
    <property type="entry name" value="AMP-dep_synth/lig_dom"/>
</dbReference>
<name>A0A2S0NB05_9HYPH</name>
<gene>
    <name evidence="3" type="ORF">C6569_09825</name>
</gene>
<evidence type="ECO:0000313" key="4">
    <source>
        <dbReference type="Proteomes" id="UP000237889"/>
    </source>
</evidence>
<dbReference type="GO" id="GO:0016878">
    <property type="term" value="F:acid-thiol ligase activity"/>
    <property type="evidence" value="ECO:0007669"/>
    <property type="project" value="UniProtKB-ARBA"/>
</dbReference>
<dbReference type="PANTHER" id="PTHR43767">
    <property type="entry name" value="LONG-CHAIN-FATTY-ACID--COA LIGASE"/>
    <property type="match status" value="1"/>
</dbReference>
<dbReference type="PROSITE" id="PS00455">
    <property type="entry name" value="AMP_BINDING"/>
    <property type="match status" value="1"/>
</dbReference>
<dbReference type="OrthoDB" id="9803968at2"/>
<keyword evidence="4" id="KW-1185">Reference proteome</keyword>